<name>A0A383ABD9_9ZZZZ</name>
<comment type="cofactor">
    <cofactor evidence="1">
        <name>[4Fe-4S] cluster</name>
        <dbReference type="ChEBI" id="CHEBI:49883"/>
    </cofactor>
</comment>
<evidence type="ECO:0000313" key="7">
    <source>
        <dbReference type="EMBL" id="SVE04984.1"/>
    </source>
</evidence>
<organism evidence="7">
    <name type="scientific">marine metagenome</name>
    <dbReference type="NCBI Taxonomy" id="408172"/>
    <lineage>
        <taxon>unclassified sequences</taxon>
        <taxon>metagenomes</taxon>
        <taxon>ecological metagenomes</taxon>
    </lineage>
</organism>
<evidence type="ECO:0000259" key="6">
    <source>
        <dbReference type="PROSITE" id="PS51332"/>
    </source>
</evidence>
<dbReference type="InterPro" id="IPR007197">
    <property type="entry name" value="rSAM"/>
</dbReference>
<proteinExistence type="predicted"/>
<gene>
    <name evidence="7" type="ORF">METZ01_LOCUS457838</name>
</gene>
<dbReference type="AlphaFoldDB" id="A0A383ABD9"/>
<dbReference type="SUPFAM" id="SSF52242">
    <property type="entry name" value="Cobalamin (vitamin B12)-binding domain"/>
    <property type="match status" value="1"/>
</dbReference>
<dbReference type="GO" id="GO:0031419">
    <property type="term" value="F:cobalamin binding"/>
    <property type="evidence" value="ECO:0007669"/>
    <property type="project" value="InterPro"/>
</dbReference>
<dbReference type="EMBL" id="UINC01190701">
    <property type="protein sequence ID" value="SVE04984.1"/>
    <property type="molecule type" value="Genomic_DNA"/>
</dbReference>
<evidence type="ECO:0000256" key="1">
    <source>
        <dbReference type="ARBA" id="ARBA00001966"/>
    </source>
</evidence>
<evidence type="ECO:0000256" key="3">
    <source>
        <dbReference type="ARBA" id="ARBA00022723"/>
    </source>
</evidence>
<sequence>MQPIKIFLGDLSYFNNNNKSGLYVPVNIGYLASYTKKLFGNDVEINLFKDPNKMLDAVACSSPDVIGLSFYNWNTQMNHALTRQVRAKLGSDVVIVWGGPSVDTDSIERARLFKRFPEVDAFVSNEGELGFVNIVRELIENNSKLWDSPIDGVVFTDGDTLVEGKEVGLSLDLHQLDSAYLGGYLDSFLTGDFVPLLQTSRLCPYTCTFCVSGKNRGKLRG</sequence>
<dbReference type="GO" id="GO:0051536">
    <property type="term" value="F:iron-sulfur cluster binding"/>
    <property type="evidence" value="ECO:0007669"/>
    <property type="project" value="UniProtKB-KW"/>
</dbReference>
<protein>
    <recommendedName>
        <fullName evidence="6">B12-binding domain-containing protein</fullName>
    </recommendedName>
</protein>
<dbReference type="InterPro" id="IPR006158">
    <property type="entry name" value="Cobalamin-bd"/>
</dbReference>
<feature type="domain" description="B12-binding" evidence="6">
    <location>
        <begin position="3"/>
        <end position="145"/>
    </location>
</feature>
<dbReference type="Gene3D" id="3.40.50.280">
    <property type="entry name" value="Cobalamin-binding domain"/>
    <property type="match status" value="1"/>
</dbReference>
<dbReference type="SFLD" id="SFLDS00029">
    <property type="entry name" value="Radical_SAM"/>
    <property type="match status" value="1"/>
</dbReference>
<dbReference type="PANTHER" id="PTHR43409">
    <property type="entry name" value="ANAEROBIC MAGNESIUM-PROTOPORPHYRIN IX MONOMETHYL ESTER CYCLASE-RELATED"/>
    <property type="match status" value="1"/>
</dbReference>
<keyword evidence="2" id="KW-0949">S-adenosyl-L-methionine</keyword>
<dbReference type="InterPro" id="IPR036724">
    <property type="entry name" value="Cobalamin-bd_sf"/>
</dbReference>
<dbReference type="InterPro" id="IPR051198">
    <property type="entry name" value="BchE-like"/>
</dbReference>
<evidence type="ECO:0000256" key="4">
    <source>
        <dbReference type="ARBA" id="ARBA00023004"/>
    </source>
</evidence>
<dbReference type="PROSITE" id="PS51332">
    <property type="entry name" value="B12_BINDING"/>
    <property type="match status" value="1"/>
</dbReference>
<feature type="non-terminal residue" evidence="7">
    <location>
        <position position="221"/>
    </location>
</feature>
<reference evidence="7" key="1">
    <citation type="submission" date="2018-05" db="EMBL/GenBank/DDBJ databases">
        <authorList>
            <person name="Lanie J.A."/>
            <person name="Ng W.-L."/>
            <person name="Kazmierczak K.M."/>
            <person name="Andrzejewski T.M."/>
            <person name="Davidsen T.M."/>
            <person name="Wayne K.J."/>
            <person name="Tettelin H."/>
            <person name="Glass J.I."/>
            <person name="Rusch D."/>
            <person name="Podicherti R."/>
            <person name="Tsui H.-C.T."/>
            <person name="Winkler M.E."/>
        </authorList>
    </citation>
    <scope>NUCLEOTIDE SEQUENCE</scope>
</reference>
<evidence type="ECO:0000256" key="2">
    <source>
        <dbReference type="ARBA" id="ARBA00022691"/>
    </source>
</evidence>
<dbReference type="SFLD" id="SFLDG01082">
    <property type="entry name" value="B12-binding_domain_containing"/>
    <property type="match status" value="1"/>
</dbReference>
<keyword evidence="5" id="KW-0411">Iron-sulfur</keyword>
<dbReference type="GO" id="GO:0003824">
    <property type="term" value="F:catalytic activity"/>
    <property type="evidence" value="ECO:0007669"/>
    <property type="project" value="InterPro"/>
</dbReference>
<dbReference type="PANTHER" id="PTHR43409:SF4">
    <property type="entry name" value="RADICAL SAM SUPERFAMILY PROTEIN"/>
    <property type="match status" value="1"/>
</dbReference>
<accession>A0A383ABD9</accession>
<evidence type="ECO:0000256" key="5">
    <source>
        <dbReference type="ARBA" id="ARBA00023014"/>
    </source>
</evidence>
<keyword evidence="3" id="KW-0479">Metal-binding</keyword>
<dbReference type="GO" id="GO:0046872">
    <property type="term" value="F:metal ion binding"/>
    <property type="evidence" value="ECO:0007669"/>
    <property type="project" value="UniProtKB-KW"/>
</dbReference>
<dbReference type="Pfam" id="PF02310">
    <property type="entry name" value="B12-binding"/>
    <property type="match status" value="1"/>
</dbReference>
<keyword evidence="4" id="KW-0408">Iron</keyword>